<dbReference type="STRING" id="679197.HMPREF9336_04120"/>
<feature type="compositionally biased region" description="Acidic residues" evidence="2">
    <location>
        <begin position="501"/>
        <end position="510"/>
    </location>
</feature>
<sequence length="617" mass="64628">MTNEPSGANLGAEVLTDMRYDAWGCDPFDMLDAYIASRAGEHKAGINKLGVRWDEQYDLPPGGYKQQYGLEKDIDLGMIRSDANRILQAGNDQEALEQLRVEAMKNLKEHWDDSAADSTHTNFDANRETVITNTEAAKANAKGILQVADSIQKLLADKQRITKETLTKLLDSIKQNAQDFDKKCESAAKNVCDTSPDAYRAESAEWMVTSQRNDGKGKILTDLLNDQGAIRNHIFQPGPDDDPSAKDRMRKIYWDGGPPTTYRWDIASSFDRYLNGEELTRLKEQVGERLDEPGGHSRKYYVENKGGSEYQIWEREHVVEDMQHVMGFLDAACQQLLQINHDTKKHISEQYAVMAGYLDDINTVKPAMPGDPGSSAQPSGASEARGGAAGASGGAGGGGSAGAEENGPSSVSEPSSETDASSGMPGGADGPGSGGGGGDPGSALGSVGQALGSAGQSLGQAASGFGSALGGGLQGLMGSLGQIIQAAVQAAEQHTQQGQADDAENEDEQDASGGEDRSEADGQDEGSAEAADAQDGGPKSGEAPPGGRHAAPVPPAAHAAPPAATVPAGMGRAPAAQANADSARKQSDNNHGDFEVQAEVQQVGPNAGNQGHITGFE</sequence>
<reference evidence="3 4" key="1">
    <citation type="journal article" date="2011" name="Stand. Genomic Sci.">
        <title>High quality draft genome sequence of Segniliparus rugosus CDC 945(T)= (ATCC BAA-974(T)).</title>
        <authorList>
            <person name="Earl A.M."/>
            <person name="Desjardins C.A."/>
            <person name="Fitzgerald M.G."/>
            <person name="Arachchi H.M."/>
            <person name="Zeng Q."/>
            <person name="Mehta T."/>
            <person name="Griggs A."/>
            <person name="Birren B.W."/>
            <person name="Toney N.C."/>
            <person name="Carr J."/>
            <person name="Posey J."/>
            <person name="Butler W.R."/>
        </authorList>
    </citation>
    <scope>NUCLEOTIDE SEQUENCE [LARGE SCALE GENOMIC DNA]</scope>
    <source>
        <strain evidence="4">ATCC BAA-974 / DSM 45345 / CCUG 50838 / CIP 108380 / JCM 13579 / CDC 945</strain>
    </source>
</reference>
<evidence type="ECO:0000256" key="2">
    <source>
        <dbReference type="SAM" id="MobiDB-lite"/>
    </source>
</evidence>
<dbReference type="OrthoDB" id="10021574at2"/>
<name>U1N5L6_SEGRC</name>
<protein>
    <submittedName>
        <fullName evidence="3">Uncharacterized protein</fullName>
    </submittedName>
</protein>
<dbReference type="EMBL" id="ACZI02000001">
    <property type="protein sequence ID" value="ERG69424.1"/>
    <property type="molecule type" value="Genomic_DNA"/>
</dbReference>
<feature type="coiled-coil region" evidence="1">
    <location>
        <begin position="163"/>
        <end position="190"/>
    </location>
</feature>
<feature type="compositionally biased region" description="Gly residues" evidence="2">
    <location>
        <begin position="387"/>
        <end position="401"/>
    </location>
</feature>
<evidence type="ECO:0000313" key="4">
    <source>
        <dbReference type="Proteomes" id="UP000004816"/>
    </source>
</evidence>
<feature type="region of interest" description="Disordered" evidence="2">
    <location>
        <begin position="364"/>
        <end position="449"/>
    </location>
</feature>
<feature type="compositionally biased region" description="Polar residues" evidence="2">
    <location>
        <begin position="599"/>
        <end position="617"/>
    </location>
</feature>
<keyword evidence="1" id="KW-0175">Coiled coil</keyword>
<feature type="compositionally biased region" description="Gly residues" evidence="2">
    <location>
        <begin position="424"/>
        <end position="440"/>
    </location>
</feature>
<dbReference type="RefSeq" id="WP_021030055.1">
    <property type="nucleotide sequence ID" value="NZ_KI391953.1"/>
</dbReference>
<comment type="caution">
    <text evidence="3">The sequence shown here is derived from an EMBL/GenBank/DDBJ whole genome shotgun (WGS) entry which is preliminary data.</text>
</comment>
<proteinExistence type="predicted"/>
<feature type="region of interest" description="Disordered" evidence="2">
    <location>
        <begin position="487"/>
        <end position="617"/>
    </location>
</feature>
<dbReference type="Proteomes" id="UP000004816">
    <property type="component" value="Unassembled WGS sequence"/>
</dbReference>
<keyword evidence="4" id="KW-1185">Reference proteome</keyword>
<accession>U1N5L6</accession>
<feature type="compositionally biased region" description="Basic and acidic residues" evidence="2">
    <location>
        <begin position="582"/>
        <end position="594"/>
    </location>
</feature>
<dbReference type="HOGENOM" id="CLU_442715_0_0_11"/>
<dbReference type="AlphaFoldDB" id="U1N5L6"/>
<evidence type="ECO:0000313" key="3">
    <source>
        <dbReference type="EMBL" id="ERG69424.1"/>
    </source>
</evidence>
<gene>
    <name evidence="3" type="ORF">HMPREF9336_04120</name>
</gene>
<organism evidence="3 4">
    <name type="scientific">Segniliparus rugosus (strain ATCC BAA-974 / DSM 45345 / CCUG 50838 / CIP 108380 / JCM 13579 / CDC 945)</name>
    <dbReference type="NCBI Taxonomy" id="679197"/>
    <lineage>
        <taxon>Bacteria</taxon>
        <taxon>Bacillati</taxon>
        <taxon>Actinomycetota</taxon>
        <taxon>Actinomycetes</taxon>
        <taxon>Mycobacteriales</taxon>
        <taxon>Segniliparaceae</taxon>
        <taxon>Segniliparus</taxon>
    </lineage>
</organism>
<feature type="compositionally biased region" description="Low complexity" evidence="2">
    <location>
        <begin position="487"/>
        <end position="500"/>
    </location>
</feature>
<evidence type="ECO:0000256" key="1">
    <source>
        <dbReference type="SAM" id="Coils"/>
    </source>
</evidence>
<feature type="compositionally biased region" description="Low complexity" evidence="2">
    <location>
        <begin position="543"/>
        <end position="568"/>
    </location>
</feature>